<dbReference type="InterPro" id="IPR010627">
    <property type="entry name" value="Prepilin_pept_A24_N"/>
</dbReference>
<evidence type="ECO:0000313" key="10">
    <source>
        <dbReference type="EMBL" id="KKP92646.1"/>
    </source>
</evidence>
<reference evidence="10 11" key="1">
    <citation type="journal article" date="2015" name="Nature">
        <title>rRNA introns, odd ribosomes, and small enigmatic genomes across a large radiation of phyla.</title>
        <authorList>
            <person name="Brown C.T."/>
            <person name="Hug L.A."/>
            <person name="Thomas B.C."/>
            <person name="Sharon I."/>
            <person name="Castelle C.J."/>
            <person name="Singh A."/>
            <person name="Wilkins M.J."/>
            <person name="Williams K.H."/>
            <person name="Banfield J.F."/>
        </authorList>
    </citation>
    <scope>NUCLEOTIDE SEQUENCE [LARGE SCALE GENOMIC DNA]</scope>
</reference>
<dbReference type="EMBL" id="LBRE01000008">
    <property type="protein sequence ID" value="KKP92646.1"/>
    <property type="molecule type" value="Genomic_DNA"/>
</dbReference>
<comment type="similarity">
    <text evidence="2">Belongs to the peptidase A24 family.</text>
</comment>
<evidence type="ECO:0000256" key="1">
    <source>
        <dbReference type="ARBA" id="ARBA00004651"/>
    </source>
</evidence>
<feature type="transmembrane region" description="Helical" evidence="7">
    <location>
        <begin position="219"/>
        <end position="238"/>
    </location>
</feature>
<dbReference type="InterPro" id="IPR050882">
    <property type="entry name" value="Prepilin_peptidase/N-MTase"/>
</dbReference>
<evidence type="ECO:0000256" key="7">
    <source>
        <dbReference type="SAM" id="Phobius"/>
    </source>
</evidence>
<feature type="transmembrane region" description="Helical" evidence="7">
    <location>
        <begin position="188"/>
        <end position="207"/>
    </location>
</feature>
<sequence length="247" mass="28865">MIIFYICIFFIGAALASFINATLYRIEKEFKWKALLTQNSHCEECEHPLSWIDLLPVLGFLINKGRCRYCNSKVNIYYPISEFILGTIFLLFFLYTVPFYMYIVILFLFILSTYDIKEFGIPKDLTHIFLALCLLIFLFTFDITKIYFPIAIGIFLILLNIFKKSFGLGDILIILGLGVLINKEQFIVFFWLSIIIALLYSLILILRKKINIKNAKVPMVPFLSIAFVISIIYGEFLWNHILKLLQM</sequence>
<dbReference type="Pfam" id="PF06750">
    <property type="entry name" value="A24_N_bact"/>
    <property type="match status" value="1"/>
</dbReference>
<feature type="domain" description="Prepilin peptidase A24 N-terminal" evidence="9">
    <location>
        <begin position="11"/>
        <end position="94"/>
    </location>
</feature>
<keyword evidence="3" id="KW-1003">Cell membrane</keyword>
<gene>
    <name evidence="10" type="ORF">UR96_C0008G0012</name>
</gene>
<evidence type="ECO:0000256" key="4">
    <source>
        <dbReference type="ARBA" id="ARBA00022692"/>
    </source>
</evidence>
<proteinExistence type="inferred from homology"/>
<dbReference type="AlphaFoldDB" id="A0A0G0DUE0"/>
<comment type="subcellular location">
    <subcellularLocation>
        <location evidence="1">Cell membrane</location>
        <topology evidence="1">Multi-pass membrane protein</topology>
    </subcellularLocation>
</comment>
<feature type="domain" description="Prepilin type IV endopeptidase peptidase" evidence="8">
    <location>
        <begin position="103"/>
        <end position="202"/>
    </location>
</feature>
<dbReference type="PANTHER" id="PTHR30487">
    <property type="entry name" value="TYPE 4 PREPILIN-LIKE PROTEINS LEADER PEPTIDE-PROCESSING ENZYME"/>
    <property type="match status" value="1"/>
</dbReference>
<accession>A0A0G0DUE0</accession>
<keyword evidence="4 7" id="KW-0812">Transmembrane</keyword>
<dbReference type="GO" id="GO:0005886">
    <property type="term" value="C:plasma membrane"/>
    <property type="evidence" value="ECO:0007669"/>
    <property type="project" value="UniProtKB-SubCell"/>
</dbReference>
<feature type="transmembrane region" description="Helical" evidence="7">
    <location>
        <begin position="128"/>
        <end position="159"/>
    </location>
</feature>
<feature type="transmembrane region" description="Helical" evidence="7">
    <location>
        <begin position="6"/>
        <end position="26"/>
    </location>
</feature>
<comment type="caution">
    <text evidence="10">The sequence shown here is derived from an EMBL/GenBank/DDBJ whole genome shotgun (WGS) entry which is preliminary data.</text>
</comment>
<dbReference type="GO" id="GO:0006465">
    <property type="term" value="P:signal peptide processing"/>
    <property type="evidence" value="ECO:0007669"/>
    <property type="project" value="TreeGrafter"/>
</dbReference>
<evidence type="ECO:0000256" key="5">
    <source>
        <dbReference type="ARBA" id="ARBA00022989"/>
    </source>
</evidence>
<dbReference type="GO" id="GO:0004190">
    <property type="term" value="F:aspartic-type endopeptidase activity"/>
    <property type="evidence" value="ECO:0007669"/>
    <property type="project" value="InterPro"/>
</dbReference>
<dbReference type="InterPro" id="IPR000045">
    <property type="entry name" value="Prepilin_IV_endopep_pep"/>
</dbReference>
<keyword evidence="5 7" id="KW-1133">Transmembrane helix</keyword>
<feature type="transmembrane region" description="Helical" evidence="7">
    <location>
        <begin position="165"/>
        <end position="181"/>
    </location>
</feature>
<evidence type="ECO:0000259" key="9">
    <source>
        <dbReference type="Pfam" id="PF06750"/>
    </source>
</evidence>
<dbReference type="Proteomes" id="UP000034140">
    <property type="component" value="Unassembled WGS sequence"/>
</dbReference>
<evidence type="ECO:0000256" key="6">
    <source>
        <dbReference type="ARBA" id="ARBA00023136"/>
    </source>
</evidence>
<name>A0A0G0DUE0_9BACT</name>
<keyword evidence="6 7" id="KW-0472">Membrane</keyword>
<evidence type="ECO:0000256" key="3">
    <source>
        <dbReference type="ARBA" id="ARBA00022475"/>
    </source>
</evidence>
<evidence type="ECO:0000256" key="2">
    <source>
        <dbReference type="ARBA" id="ARBA00005801"/>
    </source>
</evidence>
<evidence type="ECO:0000259" key="8">
    <source>
        <dbReference type="Pfam" id="PF01478"/>
    </source>
</evidence>
<dbReference type="Pfam" id="PF01478">
    <property type="entry name" value="Peptidase_A24"/>
    <property type="match status" value="1"/>
</dbReference>
<evidence type="ECO:0000313" key="11">
    <source>
        <dbReference type="Proteomes" id="UP000034140"/>
    </source>
</evidence>
<protein>
    <submittedName>
        <fullName evidence="10">Type 4 prepilin-like protein leader peptide-processing enzyme</fullName>
    </submittedName>
</protein>
<dbReference type="Gene3D" id="1.20.120.1220">
    <property type="match status" value="1"/>
</dbReference>
<organism evidence="10 11">
    <name type="scientific">candidate division WS6 bacterium GW2011_GWC1_36_11</name>
    <dbReference type="NCBI Taxonomy" id="1619090"/>
    <lineage>
        <taxon>Bacteria</taxon>
        <taxon>Candidatus Dojkabacteria</taxon>
    </lineage>
</organism>
<dbReference type="PANTHER" id="PTHR30487:SF0">
    <property type="entry name" value="PREPILIN LEADER PEPTIDASE_N-METHYLTRANSFERASE-RELATED"/>
    <property type="match status" value="1"/>
</dbReference>
<feature type="transmembrane region" description="Helical" evidence="7">
    <location>
        <begin position="99"/>
        <end position="116"/>
    </location>
</feature>